<comment type="caution">
    <text evidence="8">The sequence shown here is derived from an EMBL/GenBank/DDBJ whole genome shotgun (WGS) entry which is preliminary data.</text>
</comment>
<dbReference type="EMBL" id="JBEPSD010000001">
    <property type="protein sequence ID" value="MET4569734.1"/>
    <property type="molecule type" value="Genomic_DNA"/>
</dbReference>
<reference evidence="8 9" key="1">
    <citation type="submission" date="2024-06" db="EMBL/GenBank/DDBJ databases">
        <title>Sorghum-associated microbial communities from plants grown in Nebraska, USA.</title>
        <authorList>
            <person name="Schachtman D."/>
        </authorList>
    </citation>
    <scope>NUCLEOTIDE SEQUENCE [LARGE SCALE GENOMIC DNA]</scope>
    <source>
        <strain evidence="8 9">1757</strain>
    </source>
</reference>
<dbReference type="Pfam" id="PF00392">
    <property type="entry name" value="GntR"/>
    <property type="match status" value="1"/>
</dbReference>
<name>A0ABV2PXF6_9GAMM</name>
<evidence type="ECO:0000256" key="4">
    <source>
        <dbReference type="ARBA" id="ARBA00023125"/>
    </source>
</evidence>
<dbReference type="InterPro" id="IPR036390">
    <property type="entry name" value="WH_DNA-bd_sf"/>
</dbReference>
<gene>
    <name evidence="8" type="ORF">ABIE04_002061</name>
</gene>
<keyword evidence="8" id="KW-0032">Aminotransferase</keyword>
<feature type="region of interest" description="Disordered" evidence="6">
    <location>
        <begin position="1"/>
        <end position="41"/>
    </location>
</feature>
<comment type="similarity">
    <text evidence="1">In the C-terminal section; belongs to the class-I pyridoxal-phosphate-dependent aminotransferase family.</text>
</comment>
<keyword evidence="3" id="KW-0805">Transcription regulation</keyword>
<keyword evidence="8" id="KW-0808">Transferase</keyword>
<dbReference type="InterPro" id="IPR051446">
    <property type="entry name" value="HTH_trans_reg/aminotransferase"/>
</dbReference>
<dbReference type="SUPFAM" id="SSF46785">
    <property type="entry name" value="Winged helix' DNA-binding domain"/>
    <property type="match status" value="1"/>
</dbReference>
<evidence type="ECO:0000256" key="6">
    <source>
        <dbReference type="SAM" id="MobiDB-lite"/>
    </source>
</evidence>
<proteinExistence type="inferred from homology"/>
<dbReference type="SUPFAM" id="SSF53383">
    <property type="entry name" value="PLP-dependent transferases"/>
    <property type="match status" value="1"/>
</dbReference>
<keyword evidence="5" id="KW-0804">Transcription</keyword>
<evidence type="ECO:0000313" key="9">
    <source>
        <dbReference type="Proteomes" id="UP001549251"/>
    </source>
</evidence>
<dbReference type="PROSITE" id="PS50949">
    <property type="entry name" value="HTH_GNTR"/>
    <property type="match status" value="1"/>
</dbReference>
<evidence type="ECO:0000259" key="7">
    <source>
        <dbReference type="PROSITE" id="PS50949"/>
    </source>
</evidence>
<dbReference type="Gene3D" id="3.40.640.10">
    <property type="entry name" value="Type I PLP-dependent aspartate aminotransferase-like (Major domain)"/>
    <property type="match status" value="1"/>
</dbReference>
<dbReference type="PRINTS" id="PR00035">
    <property type="entry name" value="HTHGNTR"/>
</dbReference>
<dbReference type="InterPro" id="IPR015421">
    <property type="entry name" value="PyrdxlP-dep_Trfase_major"/>
</dbReference>
<accession>A0ABV2PXF6</accession>
<dbReference type="SMART" id="SM00345">
    <property type="entry name" value="HTH_GNTR"/>
    <property type="match status" value="1"/>
</dbReference>
<keyword evidence="2" id="KW-0663">Pyridoxal phosphate</keyword>
<evidence type="ECO:0000256" key="3">
    <source>
        <dbReference type="ARBA" id="ARBA00023015"/>
    </source>
</evidence>
<sequence>MTAAKTRATSACTCGKQPIDKGGEDDPLRRRRIQPKVSAPPLPIVVRHIDRSVDGMTSAARTGPPQHLSSLAIAALPPRRDGKSNDSISETPRRSGMFLILDGNGPQYGQLIRAMRTAILSGRIRSGSRLPATRELAQQLGLSRTTVLAAYEQLRAESFIEARVGSGSYVAELQIGQPPHQTERSITAPSRYAHRARGIQDRKVAQAHQGLRYNLQYGNPLLNPSLSEVWGRELARAATYTPTSAISSQGSLPLREQVCEYLARRRGVQALPENVLIVSGTQQAISLTARVLLNEGDPVVIEEPHYFGVYQALISHGARVCTVPVDEDGLLCAALPRPSPPLICVTPSHQFPTGVSMSLPRRLELLRYAEAQRCWILEDDYDGEFRYDAQPLAALRSLDQHDRVIYVGTFSKVLFGSLRLAYIVLPVALRDDFINAKFLSDFSCPGIAQAALAHFMESGGFERHLRLARKELKARRDELIRGLQQYAGQRVEIVDSPAGMHVVAWLPGYDHAQVQQLIDLAHERGLGLYSMAPHYIHAPSRPGLMLGYCGLSIHELREAMQLFGRCLDEIDMQIANESFELRQRCSVK</sequence>
<dbReference type="PANTHER" id="PTHR46577">
    <property type="entry name" value="HTH-TYPE TRANSCRIPTIONAL REGULATORY PROTEIN GABR"/>
    <property type="match status" value="1"/>
</dbReference>
<dbReference type="InterPro" id="IPR004839">
    <property type="entry name" value="Aminotransferase_I/II_large"/>
</dbReference>
<organism evidence="8 9">
    <name type="scientific">Rhodanobacter soli</name>
    <dbReference type="NCBI Taxonomy" id="590609"/>
    <lineage>
        <taxon>Bacteria</taxon>
        <taxon>Pseudomonadati</taxon>
        <taxon>Pseudomonadota</taxon>
        <taxon>Gammaproteobacteria</taxon>
        <taxon>Lysobacterales</taxon>
        <taxon>Rhodanobacteraceae</taxon>
        <taxon>Rhodanobacter</taxon>
    </lineage>
</organism>
<protein>
    <submittedName>
        <fullName evidence="8">GntR family transcriptional regulator/MocR family aminotransferase</fullName>
    </submittedName>
</protein>
<dbReference type="CDD" id="cd07377">
    <property type="entry name" value="WHTH_GntR"/>
    <property type="match status" value="1"/>
</dbReference>
<dbReference type="CDD" id="cd00609">
    <property type="entry name" value="AAT_like"/>
    <property type="match status" value="1"/>
</dbReference>
<dbReference type="InterPro" id="IPR036388">
    <property type="entry name" value="WH-like_DNA-bd_sf"/>
</dbReference>
<dbReference type="Gene3D" id="1.10.10.10">
    <property type="entry name" value="Winged helix-like DNA-binding domain superfamily/Winged helix DNA-binding domain"/>
    <property type="match status" value="1"/>
</dbReference>
<dbReference type="Proteomes" id="UP001549251">
    <property type="component" value="Unassembled WGS sequence"/>
</dbReference>
<feature type="domain" description="HTH gntR-type" evidence="7">
    <location>
        <begin position="105"/>
        <end position="173"/>
    </location>
</feature>
<keyword evidence="4" id="KW-0238">DNA-binding</keyword>
<dbReference type="Pfam" id="PF00155">
    <property type="entry name" value="Aminotran_1_2"/>
    <property type="match status" value="1"/>
</dbReference>
<dbReference type="InterPro" id="IPR015424">
    <property type="entry name" value="PyrdxlP-dep_Trfase"/>
</dbReference>
<dbReference type="RefSeq" id="WP_354549616.1">
    <property type="nucleotide sequence ID" value="NZ_JBEPSD010000001.1"/>
</dbReference>
<evidence type="ECO:0000256" key="2">
    <source>
        <dbReference type="ARBA" id="ARBA00022898"/>
    </source>
</evidence>
<dbReference type="GO" id="GO:0008483">
    <property type="term" value="F:transaminase activity"/>
    <property type="evidence" value="ECO:0007669"/>
    <property type="project" value="UniProtKB-KW"/>
</dbReference>
<evidence type="ECO:0000313" key="8">
    <source>
        <dbReference type="EMBL" id="MET4569734.1"/>
    </source>
</evidence>
<feature type="compositionally biased region" description="Basic and acidic residues" evidence="6">
    <location>
        <begin position="18"/>
        <end position="28"/>
    </location>
</feature>
<keyword evidence="9" id="KW-1185">Reference proteome</keyword>
<evidence type="ECO:0000256" key="1">
    <source>
        <dbReference type="ARBA" id="ARBA00005384"/>
    </source>
</evidence>
<dbReference type="InterPro" id="IPR000524">
    <property type="entry name" value="Tscrpt_reg_HTH_GntR"/>
</dbReference>
<dbReference type="PANTHER" id="PTHR46577:SF1">
    <property type="entry name" value="HTH-TYPE TRANSCRIPTIONAL REGULATORY PROTEIN GABR"/>
    <property type="match status" value="1"/>
</dbReference>
<evidence type="ECO:0000256" key="5">
    <source>
        <dbReference type="ARBA" id="ARBA00023163"/>
    </source>
</evidence>